<dbReference type="GO" id="GO:0008234">
    <property type="term" value="F:cysteine-type peptidase activity"/>
    <property type="evidence" value="ECO:0007669"/>
    <property type="project" value="InterPro"/>
</dbReference>
<keyword evidence="6" id="KW-1185">Reference proteome</keyword>
<evidence type="ECO:0000256" key="1">
    <source>
        <dbReference type="ARBA" id="ARBA00005234"/>
    </source>
</evidence>
<reference evidence="5 6" key="1">
    <citation type="submission" date="2019-01" db="EMBL/GenBank/DDBJ databases">
        <title>Sequencing of cultivated peanut Arachis hypogaea provides insights into genome evolution and oil improvement.</title>
        <authorList>
            <person name="Chen X."/>
        </authorList>
    </citation>
    <scope>NUCLEOTIDE SEQUENCE [LARGE SCALE GENOMIC DNA]</scope>
    <source>
        <strain evidence="6">cv. Fuhuasheng</strain>
        <tissue evidence="5">Leaves</tissue>
    </source>
</reference>
<dbReference type="Proteomes" id="UP000289738">
    <property type="component" value="Chromosome A03"/>
</dbReference>
<dbReference type="InterPro" id="IPR038765">
    <property type="entry name" value="Papain-like_cys_pep_sf"/>
</dbReference>
<sequence length="62" mass="7230">MLQNMAIGNHEGGELQNVHTFFNLKKLASHPHIFAPVCYTEHWWIWVANVRKKKVCILDPSM</sequence>
<evidence type="ECO:0000256" key="3">
    <source>
        <dbReference type="ARBA" id="ARBA00022801"/>
    </source>
</evidence>
<organism evidence="5 6">
    <name type="scientific">Arachis hypogaea</name>
    <name type="common">Peanut</name>
    <dbReference type="NCBI Taxonomy" id="3818"/>
    <lineage>
        <taxon>Eukaryota</taxon>
        <taxon>Viridiplantae</taxon>
        <taxon>Streptophyta</taxon>
        <taxon>Embryophyta</taxon>
        <taxon>Tracheophyta</taxon>
        <taxon>Spermatophyta</taxon>
        <taxon>Magnoliopsida</taxon>
        <taxon>eudicotyledons</taxon>
        <taxon>Gunneridae</taxon>
        <taxon>Pentapetalae</taxon>
        <taxon>rosids</taxon>
        <taxon>fabids</taxon>
        <taxon>Fabales</taxon>
        <taxon>Fabaceae</taxon>
        <taxon>Papilionoideae</taxon>
        <taxon>50 kb inversion clade</taxon>
        <taxon>dalbergioids sensu lato</taxon>
        <taxon>Dalbergieae</taxon>
        <taxon>Pterocarpus clade</taxon>
        <taxon>Arachis</taxon>
    </lineage>
</organism>
<protein>
    <recommendedName>
        <fullName evidence="4">Ubiquitin-like protease family profile domain-containing protein</fullName>
    </recommendedName>
</protein>
<dbReference type="Gene3D" id="3.40.395.10">
    <property type="entry name" value="Adenoviral Proteinase, Chain A"/>
    <property type="match status" value="1"/>
</dbReference>
<feature type="domain" description="Ubiquitin-like protease family profile" evidence="4">
    <location>
        <begin position="16"/>
        <end position="60"/>
    </location>
</feature>
<comment type="similarity">
    <text evidence="1">Belongs to the peptidase C48 family.</text>
</comment>
<keyword evidence="2" id="KW-0645">Protease</keyword>
<keyword evidence="3" id="KW-0378">Hydrolase</keyword>
<comment type="caution">
    <text evidence="5">The sequence shown here is derived from an EMBL/GenBank/DDBJ whole genome shotgun (WGS) entry which is preliminary data.</text>
</comment>
<evidence type="ECO:0000313" key="6">
    <source>
        <dbReference type="Proteomes" id="UP000289738"/>
    </source>
</evidence>
<evidence type="ECO:0000256" key="2">
    <source>
        <dbReference type="ARBA" id="ARBA00022670"/>
    </source>
</evidence>
<gene>
    <name evidence="5" type="ORF">Ahy_A03g010199</name>
</gene>
<dbReference type="AlphaFoldDB" id="A0A445DLJ1"/>
<dbReference type="Pfam" id="PF02902">
    <property type="entry name" value="Peptidase_C48"/>
    <property type="match status" value="1"/>
</dbReference>
<evidence type="ECO:0000259" key="4">
    <source>
        <dbReference type="Pfam" id="PF02902"/>
    </source>
</evidence>
<dbReference type="EMBL" id="SDMP01000003">
    <property type="protein sequence ID" value="RYR64049.1"/>
    <property type="molecule type" value="Genomic_DNA"/>
</dbReference>
<dbReference type="SUPFAM" id="SSF54001">
    <property type="entry name" value="Cysteine proteinases"/>
    <property type="match status" value="1"/>
</dbReference>
<dbReference type="GO" id="GO:0006508">
    <property type="term" value="P:proteolysis"/>
    <property type="evidence" value="ECO:0007669"/>
    <property type="project" value="UniProtKB-KW"/>
</dbReference>
<accession>A0A445DLJ1</accession>
<proteinExistence type="inferred from homology"/>
<name>A0A445DLJ1_ARAHY</name>
<evidence type="ECO:0000313" key="5">
    <source>
        <dbReference type="EMBL" id="RYR64049.1"/>
    </source>
</evidence>
<dbReference type="InterPro" id="IPR003653">
    <property type="entry name" value="Peptidase_C48_C"/>
</dbReference>